<feature type="domain" description="MKI67 FHA" evidence="1">
    <location>
        <begin position="88"/>
        <end position="108"/>
    </location>
</feature>
<reference evidence="2 3" key="1">
    <citation type="submission" date="2016-06" db="EMBL/GenBank/DDBJ databases">
        <title>The Draft Genome Sequence and Annotation of the Desert Woodrat Neotoma lepida.</title>
        <authorList>
            <person name="Campbell M."/>
            <person name="Oakeson K.F."/>
            <person name="Yandell M."/>
            <person name="Halpert J.R."/>
            <person name="Dearing D."/>
        </authorList>
    </citation>
    <scope>NUCLEOTIDE SEQUENCE [LARGE SCALE GENOMIC DNA]</scope>
    <source>
        <strain evidence="2">417</strain>
        <tissue evidence="2">Liver</tissue>
    </source>
</reference>
<organism evidence="2 3">
    <name type="scientific">Neotoma lepida</name>
    <name type="common">Desert woodrat</name>
    <dbReference type="NCBI Taxonomy" id="56216"/>
    <lineage>
        <taxon>Eukaryota</taxon>
        <taxon>Metazoa</taxon>
        <taxon>Chordata</taxon>
        <taxon>Craniata</taxon>
        <taxon>Vertebrata</taxon>
        <taxon>Euteleostomi</taxon>
        <taxon>Mammalia</taxon>
        <taxon>Eutheria</taxon>
        <taxon>Euarchontoglires</taxon>
        <taxon>Glires</taxon>
        <taxon>Rodentia</taxon>
        <taxon>Myomorpha</taxon>
        <taxon>Muroidea</taxon>
        <taxon>Cricetidae</taxon>
        <taxon>Neotominae</taxon>
        <taxon>Neotoma</taxon>
    </lineage>
</organism>
<feature type="non-terminal residue" evidence="2">
    <location>
        <position position="134"/>
    </location>
</feature>
<dbReference type="Proteomes" id="UP000092124">
    <property type="component" value="Unassembled WGS sequence"/>
</dbReference>
<evidence type="ECO:0000259" key="1">
    <source>
        <dbReference type="Pfam" id="PF12196"/>
    </source>
</evidence>
<keyword evidence="3" id="KW-1185">Reference proteome</keyword>
<dbReference type="STRING" id="56216.A0A1A6GEY0"/>
<evidence type="ECO:0000313" key="2">
    <source>
        <dbReference type="EMBL" id="OBS64320.1"/>
    </source>
</evidence>
<sequence>MYISPGLALLQDSDCPEVKGFGSSCSCALVEFENEDVAEMVVEIMNTTIWLTEEKKRKELHGALLTLWQSFGLGRAPFQFAYHFWKDRKSEVVEMNDDKDNGIIFKQPVSIVKERIQKALTPIHSWKQRQEKKA</sequence>
<comment type="caution">
    <text evidence="2">The sequence shown here is derived from an EMBL/GenBank/DDBJ whole genome shotgun (WGS) entry which is preliminary data.</text>
</comment>
<accession>A0A1A6GEY0</accession>
<evidence type="ECO:0000313" key="3">
    <source>
        <dbReference type="Proteomes" id="UP000092124"/>
    </source>
</evidence>
<proteinExistence type="predicted"/>
<dbReference type="EMBL" id="LZPO01097233">
    <property type="protein sequence ID" value="OBS64320.1"/>
    <property type="molecule type" value="Genomic_DNA"/>
</dbReference>
<dbReference type="InterPro" id="IPR021043">
    <property type="entry name" value="NIFK_FHA_Ki67-binding"/>
</dbReference>
<protein>
    <recommendedName>
        <fullName evidence="1">MKI67 FHA domain-containing protein</fullName>
    </recommendedName>
</protein>
<gene>
    <name evidence="2" type="ORF">A6R68_07139</name>
</gene>
<name>A0A1A6GEY0_NEOLE</name>
<dbReference type="AlphaFoldDB" id="A0A1A6GEY0"/>
<dbReference type="Pfam" id="PF12196">
    <property type="entry name" value="hNIFK_binding"/>
    <property type="match status" value="1"/>
</dbReference>